<keyword evidence="1" id="KW-0472">Membrane</keyword>
<feature type="transmembrane region" description="Helical" evidence="1">
    <location>
        <begin position="101"/>
        <end position="122"/>
    </location>
</feature>
<feature type="transmembrane region" description="Helical" evidence="1">
    <location>
        <begin position="43"/>
        <end position="62"/>
    </location>
</feature>
<protein>
    <submittedName>
        <fullName evidence="2">Membrane protein (TIGR04086 family)</fullName>
    </submittedName>
</protein>
<dbReference type="Pfam" id="PF12670">
    <property type="entry name" value="DUF3792"/>
    <property type="match status" value="1"/>
</dbReference>
<dbReference type="InterPro" id="IPR023804">
    <property type="entry name" value="DUF3792_TM"/>
</dbReference>
<keyword evidence="3" id="KW-1185">Reference proteome</keyword>
<dbReference type="OrthoDB" id="2988991at2"/>
<dbReference type="EMBL" id="JAGGMB010000004">
    <property type="protein sequence ID" value="MBP2077466.1"/>
    <property type="molecule type" value="Genomic_DNA"/>
</dbReference>
<keyword evidence="1" id="KW-0812">Transmembrane</keyword>
<evidence type="ECO:0000313" key="2">
    <source>
        <dbReference type="EMBL" id="MBP2077466.1"/>
    </source>
</evidence>
<evidence type="ECO:0000256" key="1">
    <source>
        <dbReference type="SAM" id="Phobius"/>
    </source>
</evidence>
<dbReference type="RefSeq" id="WP_149475477.1">
    <property type="nucleotide sequence ID" value="NZ_JAGGMB010000004.1"/>
</dbReference>
<keyword evidence="1" id="KW-1133">Transmembrane helix</keyword>
<reference evidence="2" key="1">
    <citation type="submission" date="2021-03" db="EMBL/GenBank/DDBJ databases">
        <title>Genomic Encyclopedia of Type Strains, Phase IV (KMG-IV): sequencing the most valuable type-strain genomes for metagenomic binning, comparative biology and taxonomic classification.</title>
        <authorList>
            <person name="Goeker M."/>
        </authorList>
    </citation>
    <scope>NUCLEOTIDE SEQUENCE</scope>
    <source>
        <strain evidence="2">DSM 107338</strain>
    </source>
</reference>
<feature type="transmembrane region" description="Helical" evidence="1">
    <location>
        <begin position="69"/>
        <end position="89"/>
    </location>
</feature>
<gene>
    <name evidence="2" type="ORF">J2Z64_001718</name>
</gene>
<comment type="caution">
    <text evidence="2">The sequence shown here is derived from an EMBL/GenBank/DDBJ whole genome shotgun (WGS) entry which is preliminary data.</text>
</comment>
<proteinExistence type="predicted"/>
<dbReference type="AlphaFoldDB" id="A0A9X0YSX5"/>
<organism evidence="2 3">
    <name type="scientific">Oceanobacillus polygoni</name>
    <dbReference type="NCBI Taxonomy" id="1235259"/>
    <lineage>
        <taxon>Bacteria</taxon>
        <taxon>Bacillati</taxon>
        <taxon>Bacillota</taxon>
        <taxon>Bacilli</taxon>
        <taxon>Bacillales</taxon>
        <taxon>Bacillaceae</taxon>
        <taxon>Oceanobacillus</taxon>
    </lineage>
</organism>
<evidence type="ECO:0000313" key="3">
    <source>
        <dbReference type="Proteomes" id="UP001138793"/>
    </source>
</evidence>
<accession>A0A9X0YSX5</accession>
<feature type="transmembrane region" description="Helical" evidence="1">
    <location>
        <begin position="9"/>
        <end position="31"/>
    </location>
</feature>
<dbReference type="Proteomes" id="UP001138793">
    <property type="component" value="Unassembled WGS sequence"/>
</dbReference>
<name>A0A9X0YSX5_9BACI</name>
<dbReference type="NCBIfam" id="TIGR04086">
    <property type="entry name" value="TIGR04086_membr"/>
    <property type="match status" value="1"/>
</dbReference>
<sequence>MQKNQLTALLYGWIVVFGIILLSSLVLALVLQFTAFDEPGLRWATLIIGVLALFLGGITAGAKGKSKGWMIGGTIGLGFTLLIFLVQYLGYQQGFSIEQSLHHLGFLAAALFGGIIGVNLIGGQAE</sequence>